<dbReference type="PANTHER" id="PTHR46401:SF2">
    <property type="entry name" value="GLYCOSYLTRANSFERASE WBBK-RELATED"/>
    <property type="match status" value="1"/>
</dbReference>
<dbReference type="Pfam" id="PF13439">
    <property type="entry name" value="Glyco_transf_4"/>
    <property type="match status" value="1"/>
</dbReference>
<evidence type="ECO:0000256" key="1">
    <source>
        <dbReference type="ARBA" id="ARBA00022679"/>
    </source>
</evidence>
<reference evidence="3 4" key="1">
    <citation type="submission" date="2017-12" db="EMBL/GenBank/DDBJ databases">
        <title>Genome sequence of the active heterotrophic nitrifier-denitrifier, Cupriavidus pauculus UM1.</title>
        <authorList>
            <person name="Putonti C."/>
            <person name="Castignetti D."/>
        </authorList>
    </citation>
    <scope>NUCLEOTIDE SEQUENCE [LARGE SCALE GENOMIC DNA]</scope>
    <source>
        <strain evidence="3 4">UM1</strain>
    </source>
</reference>
<dbReference type="InterPro" id="IPR028098">
    <property type="entry name" value="Glyco_trans_4-like_N"/>
</dbReference>
<gene>
    <name evidence="3" type="ORF">CYJ10_28715</name>
</gene>
<organism evidence="3 4">
    <name type="scientific">Cupriavidus pauculus</name>
    <dbReference type="NCBI Taxonomy" id="82633"/>
    <lineage>
        <taxon>Bacteria</taxon>
        <taxon>Pseudomonadati</taxon>
        <taxon>Pseudomonadota</taxon>
        <taxon>Betaproteobacteria</taxon>
        <taxon>Burkholderiales</taxon>
        <taxon>Burkholderiaceae</taxon>
        <taxon>Cupriavidus</taxon>
    </lineage>
</organism>
<dbReference type="SUPFAM" id="SSF53756">
    <property type="entry name" value="UDP-Glycosyltransferase/glycogen phosphorylase"/>
    <property type="match status" value="1"/>
</dbReference>
<dbReference type="Gene3D" id="3.40.50.2000">
    <property type="entry name" value="Glycogen Phosphorylase B"/>
    <property type="match status" value="2"/>
</dbReference>
<dbReference type="Proteomes" id="UP000234341">
    <property type="component" value="Unassembled WGS sequence"/>
</dbReference>
<dbReference type="GO" id="GO:0009103">
    <property type="term" value="P:lipopolysaccharide biosynthetic process"/>
    <property type="evidence" value="ECO:0007669"/>
    <property type="project" value="TreeGrafter"/>
</dbReference>
<evidence type="ECO:0000259" key="2">
    <source>
        <dbReference type="Pfam" id="PF13439"/>
    </source>
</evidence>
<sequence>MRIAVLGHPLYFGSHSMDRFADMVTQGMVARGHDAVQWRPEPMLRSLAIGSGSMKWLGYLDQYVLFPMLVRWRLRGSRDDTLVVLADQSLSMWLPWLRGFPHVIHTHDFTALRALEGELPAMQLSRVTRFYQKMIRSGLGLGRNFIAVSQQTARDLARFHGPAPYHCSVVYNGLNYPYSLLDADTALRRLRAAGLDALAPGAIMHIGSNSWYKNREGVLALYGAYCRALPPGSTPRPLWMVGQEPTDALRDQGRLAEATGGRVLWLAGLDTACVHAAYALADVLVFPSHAEGFGWPIIEAMACGTPVLTVDRDPMREVAGGAAQLIPPTDEANLEAWAEQCAPALHAMLAWSPETRAEVVQRGLRHAALFSADQVIDQYERIYRIALHGETAPGHASLGA</sequence>
<feature type="domain" description="Glycosyltransferase subfamily 4-like N-terminal" evidence="2">
    <location>
        <begin position="20"/>
        <end position="175"/>
    </location>
</feature>
<accession>A0A2N5C4B8</accession>
<dbReference type="GO" id="GO:0016757">
    <property type="term" value="F:glycosyltransferase activity"/>
    <property type="evidence" value="ECO:0007669"/>
    <property type="project" value="TreeGrafter"/>
</dbReference>
<dbReference type="AlphaFoldDB" id="A0A2N5C4B8"/>
<proteinExistence type="predicted"/>
<dbReference type="OrthoDB" id="433681at2"/>
<dbReference type="PANTHER" id="PTHR46401">
    <property type="entry name" value="GLYCOSYLTRANSFERASE WBBK-RELATED"/>
    <property type="match status" value="1"/>
</dbReference>
<evidence type="ECO:0000313" key="4">
    <source>
        <dbReference type="Proteomes" id="UP000234341"/>
    </source>
</evidence>
<evidence type="ECO:0000313" key="3">
    <source>
        <dbReference type="EMBL" id="PLP97071.1"/>
    </source>
</evidence>
<keyword evidence="1 3" id="KW-0808">Transferase</keyword>
<comment type="caution">
    <text evidence="3">The sequence shown here is derived from an EMBL/GenBank/DDBJ whole genome shotgun (WGS) entry which is preliminary data.</text>
</comment>
<dbReference type="EMBL" id="PJRP01000020">
    <property type="protein sequence ID" value="PLP97071.1"/>
    <property type="molecule type" value="Genomic_DNA"/>
</dbReference>
<protein>
    <submittedName>
        <fullName evidence="3">Glycosyl transferase</fullName>
    </submittedName>
</protein>
<dbReference type="Pfam" id="PF13692">
    <property type="entry name" value="Glyco_trans_1_4"/>
    <property type="match status" value="1"/>
</dbReference>
<dbReference type="CDD" id="cd03809">
    <property type="entry name" value="GT4_MtfB-like"/>
    <property type="match status" value="1"/>
</dbReference>
<name>A0A2N5C4B8_9BURK</name>